<dbReference type="STRING" id="1576369.SAMN05421753_112207"/>
<dbReference type="Pfam" id="PF15590">
    <property type="entry name" value="Imm27"/>
    <property type="match status" value="1"/>
</dbReference>
<evidence type="ECO:0000313" key="2">
    <source>
        <dbReference type="Proteomes" id="UP000199518"/>
    </source>
</evidence>
<proteinExistence type="predicted"/>
<organism evidence="1 2">
    <name type="scientific">Planctomicrobium piriforme</name>
    <dbReference type="NCBI Taxonomy" id="1576369"/>
    <lineage>
        <taxon>Bacteria</taxon>
        <taxon>Pseudomonadati</taxon>
        <taxon>Planctomycetota</taxon>
        <taxon>Planctomycetia</taxon>
        <taxon>Planctomycetales</taxon>
        <taxon>Planctomycetaceae</taxon>
        <taxon>Planctomicrobium</taxon>
    </lineage>
</organism>
<dbReference type="AlphaFoldDB" id="A0A1I3LC73"/>
<dbReference type="EMBL" id="FOQD01000012">
    <property type="protein sequence ID" value="SFI82086.1"/>
    <property type="molecule type" value="Genomic_DNA"/>
</dbReference>
<keyword evidence="2" id="KW-1185">Reference proteome</keyword>
<dbReference type="Proteomes" id="UP000199518">
    <property type="component" value="Unassembled WGS sequence"/>
</dbReference>
<dbReference type="OrthoDB" id="1438237at2"/>
<dbReference type="RefSeq" id="WP_092052014.1">
    <property type="nucleotide sequence ID" value="NZ_FOQD01000012.1"/>
</dbReference>
<sequence length="97" mass="11089">MNPLQSHETVLTGQWIFENGVMRGDPTELRIEWLTESQLSFIGDTDGGWSSLYRDPQDGRYWELSYPQSYMHGGGPLELTYLTPEIAMSRYPGMIAD</sequence>
<gene>
    <name evidence="1" type="ORF">SAMN05421753_112207</name>
</gene>
<protein>
    <submittedName>
        <fullName evidence="1">Immunity protein 27</fullName>
    </submittedName>
</protein>
<name>A0A1I3LC73_9PLAN</name>
<accession>A0A1I3LC73</accession>
<dbReference type="InterPro" id="IPR028960">
    <property type="entry name" value="Imm27"/>
</dbReference>
<reference evidence="2" key="1">
    <citation type="submission" date="2016-10" db="EMBL/GenBank/DDBJ databases">
        <authorList>
            <person name="Varghese N."/>
            <person name="Submissions S."/>
        </authorList>
    </citation>
    <scope>NUCLEOTIDE SEQUENCE [LARGE SCALE GENOMIC DNA]</scope>
    <source>
        <strain evidence="2">DSM 26348</strain>
    </source>
</reference>
<evidence type="ECO:0000313" key="1">
    <source>
        <dbReference type="EMBL" id="SFI82086.1"/>
    </source>
</evidence>